<dbReference type="Pfam" id="PF03193">
    <property type="entry name" value="RsgA_GTPase"/>
    <property type="match status" value="1"/>
</dbReference>
<dbReference type="EMBL" id="FNJI01000005">
    <property type="protein sequence ID" value="SDO72858.1"/>
    <property type="molecule type" value="Genomic_DNA"/>
</dbReference>
<sequence>MHNRDKNNLKRKGVIVAHYGVAVEVLFNDTGERSTVRVKRNSGHVVGDNVEVKGELLNRQRRFSELSRMDTRGGIHVVGANLDVLCIVITCEPLPPPGFTDRAIVASRAAGLTPILVVNKSDLTCFMEYFQDIKRSYSGSVTIFSVSAETGSNLDQLKEFFKEGHRGVFVGPTGVGKSSILNRLIPHLNLSTGEISETKKRGRHTTTVSTLHLLEGGGELVDSPGFNDFGLVDTSINELAAFFPGFEKKVANSCRFRDCRHRDEPGCAVTDLLEQKQISEERYATYLNLLTELEMIDSDPKYRERRNRRKK</sequence>
<comment type="function">
    <text evidence="3">One of several proteins that assist in the late maturation steps of the functional core of the 30S ribosomal subunit. Helps release RbfA from mature subunits. May play a role in the assembly of ribosomal proteins into the subunit. Circularly permuted GTPase that catalyzes slow GTP hydrolysis, GTPase activity is stimulated by the 30S ribosomal subunit.</text>
</comment>
<name>A0A1H0LXC9_9BACT</name>
<dbReference type="GO" id="GO:0003924">
    <property type="term" value="F:GTPase activity"/>
    <property type="evidence" value="ECO:0007669"/>
    <property type="project" value="UniProtKB-UniRule"/>
</dbReference>
<proteinExistence type="inferred from homology"/>
<dbReference type="RefSeq" id="WP_092220196.1">
    <property type="nucleotide sequence ID" value="NZ_FNJI01000005.1"/>
</dbReference>
<feature type="domain" description="EngC GTPase" evidence="4">
    <location>
        <begin position="80"/>
        <end position="227"/>
    </location>
</feature>
<feature type="binding site" evidence="3">
    <location>
        <begin position="171"/>
        <end position="179"/>
    </location>
    <ligand>
        <name>GTP</name>
        <dbReference type="ChEBI" id="CHEBI:37565"/>
    </ligand>
</feature>
<dbReference type="PROSITE" id="PS51721">
    <property type="entry name" value="G_CP"/>
    <property type="match status" value="1"/>
</dbReference>
<keyword evidence="2 3" id="KW-0342">GTP-binding</keyword>
<dbReference type="AlphaFoldDB" id="A0A1H0LXC9"/>
<dbReference type="NCBIfam" id="TIGR00157">
    <property type="entry name" value="ribosome small subunit-dependent GTPase A"/>
    <property type="match status" value="1"/>
</dbReference>
<accession>A0A1H0LXC9</accession>
<dbReference type="GO" id="GO:0005737">
    <property type="term" value="C:cytoplasm"/>
    <property type="evidence" value="ECO:0007669"/>
    <property type="project" value="UniProtKB-SubCell"/>
</dbReference>
<evidence type="ECO:0000259" key="4">
    <source>
        <dbReference type="PROSITE" id="PS50936"/>
    </source>
</evidence>
<feature type="domain" description="CP-type G" evidence="5">
    <location>
        <begin position="71"/>
        <end position="229"/>
    </location>
</feature>
<keyword evidence="3" id="KW-0479">Metal-binding</keyword>
<dbReference type="SUPFAM" id="SSF52540">
    <property type="entry name" value="P-loop containing nucleoside triphosphate hydrolases"/>
    <property type="match status" value="1"/>
</dbReference>
<dbReference type="Gene3D" id="3.40.50.300">
    <property type="entry name" value="P-loop containing nucleotide triphosphate hydrolases"/>
    <property type="match status" value="1"/>
</dbReference>
<evidence type="ECO:0000259" key="5">
    <source>
        <dbReference type="PROSITE" id="PS51721"/>
    </source>
</evidence>
<feature type="binding site" evidence="3">
    <location>
        <position position="254"/>
    </location>
    <ligand>
        <name>Zn(2+)</name>
        <dbReference type="ChEBI" id="CHEBI:29105"/>
    </ligand>
</feature>
<dbReference type="GO" id="GO:0046872">
    <property type="term" value="F:metal ion binding"/>
    <property type="evidence" value="ECO:0007669"/>
    <property type="project" value="UniProtKB-KW"/>
</dbReference>
<comment type="cofactor">
    <cofactor evidence="3">
        <name>Zn(2+)</name>
        <dbReference type="ChEBI" id="CHEBI:29105"/>
    </cofactor>
    <text evidence="3">Binds 1 zinc ion per subunit.</text>
</comment>
<comment type="subunit">
    <text evidence="3">Monomer. Associates with 30S ribosomal subunit, binds 16S rRNA.</text>
</comment>
<dbReference type="InterPro" id="IPR010914">
    <property type="entry name" value="RsgA_GTPase_dom"/>
</dbReference>
<keyword evidence="3" id="KW-0694">RNA-binding</keyword>
<keyword evidence="7" id="KW-1185">Reference proteome</keyword>
<dbReference type="Gene3D" id="1.10.40.50">
    <property type="entry name" value="Probable gtpase engc, domain 3"/>
    <property type="match status" value="1"/>
</dbReference>
<dbReference type="GO" id="GO:0042274">
    <property type="term" value="P:ribosomal small subunit biogenesis"/>
    <property type="evidence" value="ECO:0007669"/>
    <property type="project" value="UniProtKB-UniRule"/>
</dbReference>
<keyword evidence="3" id="KW-0699">rRNA-binding</keyword>
<protein>
    <recommendedName>
        <fullName evidence="3">Small ribosomal subunit biogenesis GTPase RsgA</fullName>
        <ecNumber evidence="3">3.6.1.-</ecNumber>
    </recommendedName>
</protein>
<gene>
    <name evidence="3" type="primary">rsgA</name>
    <name evidence="6" type="ORF">SAMN05660330_00894</name>
</gene>
<dbReference type="PANTHER" id="PTHR32120">
    <property type="entry name" value="SMALL RIBOSOMAL SUBUNIT BIOGENESIS GTPASE RSGA"/>
    <property type="match status" value="1"/>
</dbReference>
<comment type="similarity">
    <text evidence="3">Belongs to the TRAFAC class YlqF/YawG GTPase family. RsgA subfamily.</text>
</comment>
<keyword evidence="1 3" id="KW-0547">Nucleotide-binding</keyword>
<feature type="binding site" evidence="3">
    <location>
        <position position="259"/>
    </location>
    <ligand>
        <name>Zn(2+)</name>
        <dbReference type="ChEBI" id="CHEBI:29105"/>
    </ligand>
</feature>
<dbReference type="PANTHER" id="PTHR32120:SF11">
    <property type="entry name" value="SMALL RIBOSOMAL SUBUNIT BIOGENESIS GTPASE RSGA 1, MITOCHONDRIAL-RELATED"/>
    <property type="match status" value="1"/>
</dbReference>
<keyword evidence="3" id="KW-0963">Cytoplasm</keyword>
<dbReference type="OrthoDB" id="9809485at2"/>
<organism evidence="6 7">
    <name type="scientific">Desulforhopalus singaporensis</name>
    <dbReference type="NCBI Taxonomy" id="91360"/>
    <lineage>
        <taxon>Bacteria</taxon>
        <taxon>Pseudomonadati</taxon>
        <taxon>Thermodesulfobacteriota</taxon>
        <taxon>Desulfobulbia</taxon>
        <taxon>Desulfobulbales</taxon>
        <taxon>Desulfocapsaceae</taxon>
        <taxon>Desulforhopalus</taxon>
    </lineage>
</organism>
<reference evidence="6 7" key="1">
    <citation type="submission" date="2016-10" db="EMBL/GenBank/DDBJ databases">
        <authorList>
            <person name="de Groot N.N."/>
        </authorList>
    </citation>
    <scope>NUCLEOTIDE SEQUENCE [LARGE SCALE GENOMIC DNA]</scope>
    <source>
        <strain evidence="6 7">DSM 12130</strain>
    </source>
</reference>
<feature type="binding site" evidence="3">
    <location>
        <position position="261"/>
    </location>
    <ligand>
        <name>Zn(2+)</name>
        <dbReference type="ChEBI" id="CHEBI:29105"/>
    </ligand>
</feature>
<comment type="subcellular location">
    <subcellularLocation>
        <location evidence="3">Cytoplasm</location>
    </subcellularLocation>
</comment>
<dbReference type="CDD" id="cd01854">
    <property type="entry name" value="YjeQ_EngC"/>
    <property type="match status" value="1"/>
</dbReference>
<keyword evidence="3" id="KW-0690">Ribosome biogenesis</keyword>
<dbReference type="InterPro" id="IPR004881">
    <property type="entry name" value="Ribosome_biogen_GTPase_RsgA"/>
</dbReference>
<dbReference type="GO" id="GO:0005525">
    <property type="term" value="F:GTP binding"/>
    <property type="evidence" value="ECO:0007669"/>
    <property type="project" value="UniProtKB-UniRule"/>
</dbReference>
<dbReference type="InterPro" id="IPR030378">
    <property type="entry name" value="G_CP_dom"/>
</dbReference>
<dbReference type="GO" id="GO:0019843">
    <property type="term" value="F:rRNA binding"/>
    <property type="evidence" value="ECO:0007669"/>
    <property type="project" value="UniProtKB-KW"/>
</dbReference>
<evidence type="ECO:0000313" key="6">
    <source>
        <dbReference type="EMBL" id="SDO72858.1"/>
    </source>
</evidence>
<feature type="binding site" evidence="3">
    <location>
        <position position="267"/>
    </location>
    <ligand>
        <name>Zn(2+)</name>
        <dbReference type="ChEBI" id="CHEBI:29105"/>
    </ligand>
</feature>
<evidence type="ECO:0000256" key="3">
    <source>
        <dbReference type="HAMAP-Rule" id="MF_01820"/>
    </source>
</evidence>
<dbReference type="HAMAP" id="MF_01820">
    <property type="entry name" value="GTPase_RsgA"/>
    <property type="match status" value="1"/>
</dbReference>
<feature type="binding site" evidence="3">
    <location>
        <begin position="119"/>
        <end position="122"/>
    </location>
    <ligand>
        <name>GTP</name>
        <dbReference type="ChEBI" id="CHEBI:37565"/>
    </ligand>
</feature>
<dbReference type="Proteomes" id="UP000199073">
    <property type="component" value="Unassembled WGS sequence"/>
</dbReference>
<dbReference type="EC" id="3.6.1.-" evidence="3"/>
<keyword evidence="3" id="KW-0862">Zinc</keyword>
<dbReference type="InterPro" id="IPR027417">
    <property type="entry name" value="P-loop_NTPase"/>
</dbReference>
<evidence type="ECO:0000313" key="7">
    <source>
        <dbReference type="Proteomes" id="UP000199073"/>
    </source>
</evidence>
<dbReference type="STRING" id="91360.SAMN05660330_00894"/>
<evidence type="ECO:0000256" key="2">
    <source>
        <dbReference type="ARBA" id="ARBA00023134"/>
    </source>
</evidence>
<keyword evidence="3" id="KW-0378">Hydrolase</keyword>
<evidence type="ECO:0000256" key="1">
    <source>
        <dbReference type="ARBA" id="ARBA00022741"/>
    </source>
</evidence>
<dbReference type="PROSITE" id="PS50936">
    <property type="entry name" value="ENGC_GTPASE"/>
    <property type="match status" value="1"/>
</dbReference>